<keyword evidence="1" id="KW-0732">Signal</keyword>
<dbReference type="OrthoDB" id="7596780at2"/>
<organism evidence="2 3">
    <name type="scientific">Sphingomonas paeninsulae</name>
    <dbReference type="NCBI Taxonomy" id="2319844"/>
    <lineage>
        <taxon>Bacteria</taxon>
        <taxon>Pseudomonadati</taxon>
        <taxon>Pseudomonadota</taxon>
        <taxon>Alphaproteobacteria</taxon>
        <taxon>Sphingomonadales</taxon>
        <taxon>Sphingomonadaceae</taxon>
        <taxon>Sphingomonas</taxon>
    </lineage>
</organism>
<dbReference type="EMBL" id="CP032829">
    <property type="protein sequence ID" value="AYJ86753.1"/>
    <property type="molecule type" value="Genomic_DNA"/>
</dbReference>
<dbReference type="PIRSF" id="PIRSF032038">
    <property type="entry name" value="UCP023238"/>
    <property type="match status" value="1"/>
</dbReference>
<gene>
    <name evidence="2" type="ORF">D3Y57_13265</name>
</gene>
<evidence type="ECO:0000256" key="1">
    <source>
        <dbReference type="SAM" id="SignalP"/>
    </source>
</evidence>
<dbReference type="InterPro" id="IPR016987">
    <property type="entry name" value="UCP023238"/>
</dbReference>
<reference evidence="2 3" key="1">
    <citation type="submission" date="2018-09" db="EMBL/GenBank/DDBJ databases">
        <title>Sphingomonas peninsula sp. nov., isolated from fildes peninsula, Antarctic soil.</title>
        <authorList>
            <person name="Yingchao G."/>
        </authorList>
    </citation>
    <scope>NUCLEOTIDE SEQUENCE [LARGE SCALE GENOMIC DNA]</scope>
    <source>
        <strain evidence="2 3">YZ-8</strain>
    </source>
</reference>
<sequence length="182" mass="19407">MNTKFLPMAAVLLAVPFGINSAIARDRAKTATVETPAPITALAKCRQLTDNAQRLSCYDLAVAELSTAIATKNVYVVDKTSVRKAQSSLFGLELPSLGLFTGDATDSNAVTQLDGVIASAAQESFGNWRVTLEDGSVWLQTDEVPLGVSLKATNKVTVKRGLMGSYKMSVNGRPAFRVKRVA</sequence>
<evidence type="ECO:0000313" key="2">
    <source>
        <dbReference type="EMBL" id="AYJ86753.1"/>
    </source>
</evidence>
<dbReference type="AlphaFoldDB" id="A0A494TIE4"/>
<proteinExistence type="predicted"/>
<dbReference type="KEGG" id="spha:D3Y57_13265"/>
<name>A0A494TIE4_SPHPE</name>
<keyword evidence="3" id="KW-1185">Reference proteome</keyword>
<dbReference type="Proteomes" id="UP000276254">
    <property type="component" value="Chromosome"/>
</dbReference>
<feature type="signal peptide" evidence="1">
    <location>
        <begin position="1"/>
        <end position="24"/>
    </location>
</feature>
<accession>A0A494TIE4</accession>
<protein>
    <submittedName>
        <fullName evidence="2">Uncharacterized protein</fullName>
    </submittedName>
</protein>
<evidence type="ECO:0000313" key="3">
    <source>
        <dbReference type="Proteomes" id="UP000276254"/>
    </source>
</evidence>
<feature type="chain" id="PRO_5019749256" evidence="1">
    <location>
        <begin position="25"/>
        <end position="182"/>
    </location>
</feature>
<dbReference type="RefSeq" id="WP_121153376.1">
    <property type="nucleotide sequence ID" value="NZ_CP032829.1"/>
</dbReference>